<evidence type="ECO:0000313" key="14">
    <source>
        <dbReference type="EMBL" id="PIA13449.1"/>
    </source>
</evidence>
<dbReference type="STRING" id="763665.A0A2G5B346"/>
<dbReference type="Proteomes" id="UP000242474">
    <property type="component" value="Unassembled WGS sequence"/>
</dbReference>
<dbReference type="EMBL" id="KZ303537">
    <property type="protein sequence ID" value="PIA13449.1"/>
    <property type="molecule type" value="Genomic_DNA"/>
</dbReference>
<reference evidence="14 15" key="1">
    <citation type="journal article" date="2015" name="Genome Biol. Evol.">
        <title>Phylogenomic analyses indicate that early fungi evolved digesting cell walls of algal ancestors of land plants.</title>
        <authorList>
            <person name="Chang Y."/>
            <person name="Wang S."/>
            <person name="Sekimoto S."/>
            <person name="Aerts A.L."/>
            <person name="Choi C."/>
            <person name="Clum A."/>
            <person name="LaButti K.M."/>
            <person name="Lindquist E.A."/>
            <person name="Yee Ngan C."/>
            <person name="Ohm R.A."/>
            <person name="Salamov A.A."/>
            <person name="Grigoriev I.V."/>
            <person name="Spatafora J.W."/>
            <person name="Berbee M.L."/>
        </authorList>
    </citation>
    <scope>NUCLEOTIDE SEQUENCE [LARGE SCALE GENOMIC DNA]</scope>
    <source>
        <strain evidence="14 15">NRRL 1564</strain>
    </source>
</reference>
<evidence type="ECO:0000256" key="1">
    <source>
        <dbReference type="ARBA" id="ARBA00004477"/>
    </source>
</evidence>
<keyword evidence="3" id="KW-0813">Transport</keyword>
<feature type="non-terminal residue" evidence="14">
    <location>
        <position position="1"/>
    </location>
</feature>
<keyword evidence="15" id="KW-1185">Reference proteome</keyword>
<sequence>VLLLSLVTSSLSETISYFLVYRAEEFQRLKSKVIQSERKLEDEKQMTGGGGKHRQRRIEGIEAQLSAARSKASSIQLRNMLVVGLVQVASIYCVNSWYNGLVVGVLPFEPLAMFRGLTHRGLTEDSPANACSATFVFVLGGLMFKALLDRYLQLGLPKGSS</sequence>
<dbReference type="Pfam" id="PF01956">
    <property type="entry name" value="EMC3_TMCO1"/>
    <property type="match status" value="1"/>
</dbReference>
<keyword evidence="7" id="KW-0256">Endoplasmic reticulum</keyword>
<keyword evidence="12" id="KW-0472">Membrane</keyword>
<dbReference type="InterPro" id="IPR002809">
    <property type="entry name" value="EMC3/TMCO1"/>
</dbReference>
<evidence type="ECO:0000256" key="5">
    <source>
        <dbReference type="ARBA" id="ARBA00022673"/>
    </source>
</evidence>
<name>A0A2G5B346_COERN</name>
<dbReference type="PANTHER" id="PTHR20917:SF0">
    <property type="entry name" value="CALCIUM LOAD-ACTIVATED CALCIUM CHANNEL"/>
    <property type="match status" value="1"/>
</dbReference>
<dbReference type="PANTHER" id="PTHR20917">
    <property type="entry name" value="PNAS-RELATED"/>
    <property type="match status" value="1"/>
</dbReference>
<evidence type="ECO:0000256" key="13">
    <source>
        <dbReference type="ARBA" id="ARBA00023303"/>
    </source>
</evidence>
<evidence type="ECO:0000256" key="3">
    <source>
        <dbReference type="ARBA" id="ARBA00022448"/>
    </source>
</evidence>
<feature type="non-terminal residue" evidence="14">
    <location>
        <position position="161"/>
    </location>
</feature>
<comment type="subcellular location">
    <subcellularLocation>
        <location evidence="1">Endoplasmic reticulum membrane</location>
        <topology evidence="1">Multi-pass membrane protein</topology>
    </subcellularLocation>
</comment>
<keyword evidence="8" id="KW-0106">Calcium</keyword>
<keyword evidence="10" id="KW-0175">Coiled coil</keyword>
<evidence type="ECO:0000256" key="11">
    <source>
        <dbReference type="ARBA" id="ARBA00023065"/>
    </source>
</evidence>
<proteinExistence type="inferred from homology"/>
<keyword evidence="13" id="KW-0407">Ion channel</keyword>
<accession>A0A2G5B346</accession>
<comment type="similarity">
    <text evidence="2">Belongs to the TMCO1 family.</text>
</comment>
<protein>
    <submittedName>
        <fullName evidence="14">Uncharacterized protein</fullName>
    </submittedName>
</protein>
<keyword evidence="5" id="KW-0107">Calcium channel</keyword>
<keyword evidence="11" id="KW-0406">Ion transport</keyword>
<dbReference type="SMART" id="SM01415">
    <property type="entry name" value="DUF106"/>
    <property type="match status" value="1"/>
</dbReference>
<keyword evidence="9" id="KW-1133">Transmembrane helix</keyword>
<dbReference type="InterPro" id="IPR008559">
    <property type="entry name" value="TMCO1"/>
</dbReference>
<dbReference type="GO" id="GO:0032469">
    <property type="term" value="P:endoplasmic reticulum calcium ion homeostasis"/>
    <property type="evidence" value="ECO:0007669"/>
    <property type="project" value="InterPro"/>
</dbReference>
<evidence type="ECO:0000256" key="2">
    <source>
        <dbReference type="ARBA" id="ARBA00006537"/>
    </source>
</evidence>
<keyword evidence="6" id="KW-0812">Transmembrane</keyword>
<dbReference type="GO" id="GO:0005789">
    <property type="term" value="C:endoplasmic reticulum membrane"/>
    <property type="evidence" value="ECO:0007669"/>
    <property type="project" value="UniProtKB-SubCell"/>
</dbReference>
<evidence type="ECO:0000256" key="9">
    <source>
        <dbReference type="ARBA" id="ARBA00022989"/>
    </source>
</evidence>
<evidence type="ECO:0000256" key="4">
    <source>
        <dbReference type="ARBA" id="ARBA00022568"/>
    </source>
</evidence>
<gene>
    <name evidence="14" type="ORF">COEREDRAFT_24990</name>
</gene>
<dbReference type="AlphaFoldDB" id="A0A2G5B346"/>
<evidence type="ECO:0000256" key="12">
    <source>
        <dbReference type="ARBA" id="ARBA00023136"/>
    </source>
</evidence>
<organism evidence="14 15">
    <name type="scientific">Coemansia reversa (strain ATCC 12441 / NRRL 1564)</name>
    <dbReference type="NCBI Taxonomy" id="763665"/>
    <lineage>
        <taxon>Eukaryota</taxon>
        <taxon>Fungi</taxon>
        <taxon>Fungi incertae sedis</taxon>
        <taxon>Zoopagomycota</taxon>
        <taxon>Kickxellomycotina</taxon>
        <taxon>Kickxellomycetes</taxon>
        <taxon>Kickxellales</taxon>
        <taxon>Kickxellaceae</taxon>
        <taxon>Coemansia</taxon>
    </lineage>
</organism>
<evidence type="ECO:0000313" key="15">
    <source>
        <dbReference type="Proteomes" id="UP000242474"/>
    </source>
</evidence>
<keyword evidence="4" id="KW-0109">Calcium transport</keyword>
<dbReference type="OrthoDB" id="342726at2759"/>
<evidence type="ECO:0000256" key="8">
    <source>
        <dbReference type="ARBA" id="ARBA00022837"/>
    </source>
</evidence>
<evidence type="ECO:0000256" key="7">
    <source>
        <dbReference type="ARBA" id="ARBA00022824"/>
    </source>
</evidence>
<evidence type="ECO:0000256" key="10">
    <source>
        <dbReference type="ARBA" id="ARBA00023054"/>
    </source>
</evidence>
<dbReference type="GO" id="GO:0005262">
    <property type="term" value="F:calcium channel activity"/>
    <property type="evidence" value="ECO:0007669"/>
    <property type="project" value="UniProtKB-KW"/>
</dbReference>
<evidence type="ECO:0000256" key="6">
    <source>
        <dbReference type="ARBA" id="ARBA00022692"/>
    </source>
</evidence>